<dbReference type="AlphaFoldDB" id="A0A834WMG7"/>
<evidence type="ECO:0000313" key="1">
    <source>
        <dbReference type="EMBL" id="KAF7828427.1"/>
    </source>
</evidence>
<dbReference type="Proteomes" id="UP000634136">
    <property type="component" value="Unassembled WGS sequence"/>
</dbReference>
<accession>A0A834WMG7</accession>
<keyword evidence="2" id="KW-1185">Reference proteome</keyword>
<organism evidence="1 2">
    <name type="scientific">Senna tora</name>
    <dbReference type="NCBI Taxonomy" id="362788"/>
    <lineage>
        <taxon>Eukaryota</taxon>
        <taxon>Viridiplantae</taxon>
        <taxon>Streptophyta</taxon>
        <taxon>Embryophyta</taxon>
        <taxon>Tracheophyta</taxon>
        <taxon>Spermatophyta</taxon>
        <taxon>Magnoliopsida</taxon>
        <taxon>eudicotyledons</taxon>
        <taxon>Gunneridae</taxon>
        <taxon>Pentapetalae</taxon>
        <taxon>rosids</taxon>
        <taxon>fabids</taxon>
        <taxon>Fabales</taxon>
        <taxon>Fabaceae</taxon>
        <taxon>Caesalpinioideae</taxon>
        <taxon>Cassia clade</taxon>
        <taxon>Senna</taxon>
    </lineage>
</organism>
<evidence type="ECO:0000313" key="2">
    <source>
        <dbReference type="Proteomes" id="UP000634136"/>
    </source>
</evidence>
<name>A0A834WMG7_9FABA</name>
<dbReference type="EMBL" id="JAAIUW010000006">
    <property type="protein sequence ID" value="KAF7828427.1"/>
    <property type="molecule type" value="Genomic_DNA"/>
</dbReference>
<comment type="caution">
    <text evidence="1">The sequence shown here is derived from an EMBL/GenBank/DDBJ whole genome shotgun (WGS) entry which is preliminary data.</text>
</comment>
<proteinExistence type="predicted"/>
<sequence length="26" mass="2951">MAVVTARLRQRDKIAALPAIQFDYFG</sequence>
<protein>
    <submittedName>
        <fullName evidence="1">Uncharacterized protein</fullName>
    </submittedName>
</protein>
<gene>
    <name evidence="1" type="ORF">G2W53_019591</name>
</gene>
<reference evidence="1" key="1">
    <citation type="submission" date="2020-09" db="EMBL/GenBank/DDBJ databases">
        <title>Genome-Enabled Discovery of Anthraquinone Biosynthesis in Senna tora.</title>
        <authorList>
            <person name="Kang S.-H."/>
            <person name="Pandey R.P."/>
            <person name="Lee C.-M."/>
            <person name="Sim J.-S."/>
            <person name="Jeong J.-T."/>
            <person name="Choi B.-S."/>
            <person name="Jung M."/>
            <person name="Ginzburg D."/>
            <person name="Zhao K."/>
            <person name="Won S.Y."/>
            <person name="Oh T.-J."/>
            <person name="Yu Y."/>
            <person name="Kim N.-H."/>
            <person name="Lee O.R."/>
            <person name="Lee T.-H."/>
            <person name="Bashyal P."/>
            <person name="Kim T.-S."/>
            <person name="Lee W.-H."/>
            <person name="Kawkins C."/>
            <person name="Kim C.-K."/>
            <person name="Kim J.S."/>
            <person name="Ahn B.O."/>
            <person name="Rhee S.Y."/>
            <person name="Sohng J.K."/>
        </authorList>
    </citation>
    <scope>NUCLEOTIDE SEQUENCE</scope>
    <source>
        <tissue evidence="1">Leaf</tissue>
    </source>
</reference>